<evidence type="ECO:0000313" key="7">
    <source>
        <dbReference type="EMBL" id="KAF1959208.1"/>
    </source>
</evidence>
<comment type="similarity">
    <text evidence="2">Belongs to the mitochondrion-specific ribosomal protein mL53 family.</text>
</comment>
<evidence type="ECO:0000313" key="8">
    <source>
        <dbReference type="Proteomes" id="UP000800035"/>
    </source>
</evidence>
<dbReference type="EMBL" id="ML976985">
    <property type="protein sequence ID" value="KAF1959208.1"/>
    <property type="molecule type" value="Genomic_DNA"/>
</dbReference>
<dbReference type="InterPro" id="IPR019716">
    <property type="entry name" value="Ribosomal_mL53"/>
</dbReference>
<reference evidence="7" key="1">
    <citation type="journal article" date="2020" name="Stud. Mycol.">
        <title>101 Dothideomycetes genomes: a test case for predicting lifestyles and emergence of pathogens.</title>
        <authorList>
            <person name="Haridas S."/>
            <person name="Albert R."/>
            <person name="Binder M."/>
            <person name="Bloem J."/>
            <person name="Labutti K."/>
            <person name="Salamov A."/>
            <person name="Andreopoulos B."/>
            <person name="Baker S."/>
            <person name="Barry K."/>
            <person name="Bills G."/>
            <person name="Bluhm B."/>
            <person name="Cannon C."/>
            <person name="Castanera R."/>
            <person name="Culley D."/>
            <person name="Daum C."/>
            <person name="Ezra D."/>
            <person name="Gonzalez J."/>
            <person name="Henrissat B."/>
            <person name="Kuo A."/>
            <person name="Liang C."/>
            <person name="Lipzen A."/>
            <person name="Lutzoni F."/>
            <person name="Magnuson J."/>
            <person name="Mondo S."/>
            <person name="Nolan M."/>
            <person name="Ohm R."/>
            <person name="Pangilinan J."/>
            <person name="Park H.-J."/>
            <person name="Ramirez L."/>
            <person name="Alfaro M."/>
            <person name="Sun H."/>
            <person name="Tritt A."/>
            <person name="Yoshinaga Y."/>
            <person name="Zwiers L.-H."/>
            <person name="Turgeon B."/>
            <person name="Goodwin S."/>
            <person name="Spatafora J."/>
            <person name="Crous P."/>
            <person name="Grigoriev I."/>
        </authorList>
    </citation>
    <scope>NUCLEOTIDE SEQUENCE</scope>
    <source>
        <strain evidence="7">CBS 675.92</strain>
    </source>
</reference>
<protein>
    <recommendedName>
        <fullName evidence="6">Large ribosomal subunit protein mL53</fullName>
    </recommendedName>
</protein>
<dbReference type="GO" id="GO:0003735">
    <property type="term" value="F:structural constituent of ribosome"/>
    <property type="evidence" value="ECO:0007669"/>
    <property type="project" value="TreeGrafter"/>
</dbReference>
<keyword evidence="8" id="KW-1185">Reference proteome</keyword>
<dbReference type="Gene3D" id="3.40.30.10">
    <property type="entry name" value="Glutaredoxin"/>
    <property type="match status" value="1"/>
</dbReference>
<evidence type="ECO:0000256" key="1">
    <source>
        <dbReference type="ARBA" id="ARBA00004173"/>
    </source>
</evidence>
<evidence type="ECO:0000256" key="6">
    <source>
        <dbReference type="ARBA" id="ARBA00035180"/>
    </source>
</evidence>
<dbReference type="FunFam" id="3.40.30.10:FF:000260">
    <property type="entry name" value="Mitochondrial ribosomal protein L44"/>
    <property type="match status" value="1"/>
</dbReference>
<organism evidence="7 8">
    <name type="scientific">Byssothecium circinans</name>
    <dbReference type="NCBI Taxonomy" id="147558"/>
    <lineage>
        <taxon>Eukaryota</taxon>
        <taxon>Fungi</taxon>
        <taxon>Dikarya</taxon>
        <taxon>Ascomycota</taxon>
        <taxon>Pezizomycotina</taxon>
        <taxon>Dothideomycetes</taxon>
        <taxon>Pleosporomycetidae</taxon>
        <taxon>Pleosporales</taxon>
        <taxon>Massarineae</taxon>
        <taxon>Massarinaceae</taxon>
        <taxon>Byssothecium</taxon>
    </lineage>
</organism>
<dbReference type="OrthoDB" id="4136894at2759"/>
<gene>
    <name evidence="7" type="ORF">CC80DRAFT_490182</name>
</gene>
<dbReference type="AlphaFoldDB" id="A0A6A5U3F6"/>
<keyword evidence="3" id="KW-0689">Ribosomal protein</keyword>
<evidence type="ECO:0000256" key="3">
    <source>
        <dbReference type="ARBA" id="ARBA00022980"/>
    </source>
</evidence>
<keyword evidence="4" id="KW-0496">Mitochondrion</keyword>
<dbReference type="GO" id="GO:0005762">
    <property type="term" value="C:mitochondrial large ribosomal subunit"/>
    <property type="evidence" value="ECO:0007669"/>
    <property type="project" value="TreeGrafter"/>
</dbReference>
<name>A0A6A5U3F6_9PLEO</name>
<proteinExistence type="inferred from homology"/>
<evidence type="ECO:0000256" key="4">
    <source>
        <dbReference type="ARBA" id="ARBA00023128"/>
    </source>
</evidence>
<evidence type="ECO:0000256" key="2">
    <source>
        <dbReference type="ARBA" id="ARBA00005557"/>
    </source>
</evidence>
<dbReference type="PANTHER" id="PTHR28236:SF1">
    <property type="entry name" value="LARGE RIBOSOMAL SUBUNIT PROTEIN ML53"/>
    <property type="match status" value="1"/>
</dbReference>
<dbReference type="InterPro" id="IPR042776">
    <property type="entry name" value="Ribosomal_mL53_fung"/>
</dbReference>
<sequence>MITRFLTDVRVKFNPFSVRSKPARIFLSLIPPNARANGLTVATQMLPRTSKEPATLGLKFKDGKEMNLELDKMRITEVMEEVDRHSRQLARKEELTGN</sequence>
<keyword evidence="5" id="KW-0687">Ribonucleoprotein</keyword>
<dbReference type="Proteomes" id="UP000800035">
    <property type="component" value="Unassembled WGS sequence"/>
</dbReference>
<accession>A0A6A5U3F6</accession>
<dbReference type="PANTHER" id="PTHR28236">
    <property type="entry name" value="54S RIBOSOMAL PROTEIN L44, MITOCHONDRIAL"/>
    <property type="match status" value="1"/>
</dbReference>
<dbReference type="Pfam" id="PF10780">
    <property type="entry name" value="MRP_L53"/>
    <property type="match status" value="1"/>
</dbReference>
<comment type="subcellular location">
    <subcellularLocation>
        <location evidence="1">Mitochondrion</location>
    </subcellularLocation>
</comment>
<evidence type="ECO:0000256" key="5">
    <source>
        <dbReference type="ARBA" id="ARBA00023274"/>
    </source>
</evidence>